<dbReference type="InterPro" id="IPR002816">
    <property type="entry name" value="TraB/PrgY/GumN_fam"/>
</dbReference>
<dbReference type="Proteomes" id="UP001620408">
    <property type="component" value="Unassembled WGS sequence"/>
</dbReference>
<name>A0ABW8K7I9_9GAMM</name>
<dbReference type="CDD" id="cd14788">
    <property type="entry name" value="GumN"/>
    <property type="match status" value="1"/>
</dbReference>
<keyword evidence="1" id="KW-0732">Signal</keyword>
<feature type="chain" id="PRO_5045459879" evidence="1">
    <location>
        <begin position="21"/>
        <end position="340"/>
    </location>
</feature>
<keyword evidence="3" id="KW-1185">Reference proteome</keyword>
<organism evidence="2 3">
    <name type="scientific">Dyella koreensis</name>
    <dbReference type="NCBI Taxonomy" id="311235"/>
    <lineage>
        <taxon>Bacteria</taxon>
        <taxon>Pseudomonadati</taxon>
        <taxon>Pseudomonadota</taxon>
        <taxon>Gammaproteobacteria</taxon>
        <taxon>Lysobacterales</taxon>
        <taxon>Rhodanobacteraceae</taxon>
        <taxon>Dyella</taxon>
    </lineage>
</organism>
<evidence type="ECO:0000313" key="2">
    <source>
        <dbReference type="EMBL" id="MFK2918590.1"/>
    </source>
</evidence>
<gene>
    <name evidence="2" type="ORF">ISS97_15050</name>
</gene>
<evidence type="ECO:0000256" key="1">
    <source>
        <dbReference type="SAM" id="SignalP"/>
    </source>
</evidence>
<dbReference type="Pfam" id="PF01963">
    <property type="entry name" value="TraB_PrgY_gumN"/>
    <property type="match status" value="1"/>
</dbReference>
<protein>
    <submittedName>
        <fullName evidence="2">TraB/GumN family protein</fullName>
    </submittedName>
</protein>
<dbReference type="RefSeq" id="WP_379985600.1">
    <property type="nucleotide sequence ID" value="NZ_JADIKD010000011.1"/>
</dbReference>
<accession>A0ABW8K7I9</accession>
<sequence>MRGKTILYVGALLISMSAWAQSASDAQKPPSPVDAVRLQTVTVTGIQPGPGLWKVSQGDHVLWVLGTLTPLPKHMKWRSTQVEQVIAQSQELLEPPTAELRMHEGLLSRLNLQPSFNSHKNPDGANLQQLLPPDVFARWQTLKQQYIGNNSGIEYWQPMPVTEKLREKALDTAKLTDTSDVVDTVTRLARKHNVRLTPVKYEMMVGSAVDAAETQRQITQRDIACLDQTMQSIERDLDTLTVRANAWATGDMATLRKLAPGSRYDSCIVPVANADFAQQLGLHDLPERMEGAWLTTAQFALSRNAQTFALLPMEQVLSPDGLVGKLKAQGYTVQAPDELE</sequence>
<reference evidence="2 3" key="1">
    <citation type="submission" date="2020-10" db="EMBL/GenBank/DDBJ databases">
        <title>Phylogeny of dyella-like bacteria.</title>
        <authorList>
            <person name="Fu J."/>
        </authorList>
    </citation>
    <scope>NUCLEOTIDE SEQUENCE [LARGE SCALE GENOMIC DNA]</scope>
    <source>
        <strain evidence="2 3">BB4</strain>
    </source>
</reference>
<evidence type="ECO:0000313" key="3">
    <source>
        <dbReference type="Proteomes" id="UP001620408"/>
    </source>
</evidence>
<feature type="signal peptide" evidence="1">
    <location>
        <begin position="1"/>
        <end position="20"/>
    </location>
</feature>
<proteinExistence type="predicted"/>
<dbReference type="EMBL" id="JADIKD010000011">
    <property type="protein sequence ID" value="MFK2918590.1"/>
    <property type="molecule type" value="Genomic_DNA"/>
</dbReference>
<comment type="caution">
    <text evidence="2">The sequence shown here is derived from an EMBL/GenBank/DDBJ whole genome shotgun (WGS) entry which is preliminary data.</text>
</comment>